<dbReference type="SUPFAM" id="SSF57903">
    <property type="entry name" value="FYVE/PHD zinc finger"/>
    <property type="match status" value="1"/>
</dbReference>
<dbReference type="PANTHER" id="PTHR39490:SF8">
    <property type="entry name" value="ZINC FINGER FYVE DOMAIN-CONTAINING PROTEIN 21"/>
    <property type="match status" value="1"/>
</dbReference>
<keyword evidence="3" id="KW-0862">Zinc</keyword>
<name>A0A6B2LWY4_9EUKA</name>
<dbReference type="PROSITE" id="PS50178">
    <property type="entry name" value="ZF_FYVE"/>
    <property type="match status" value="1"/>
</dbReference>
<dbReference type="InterPro" id="IPR011011">
    <property type="entry name" value="Znf_FYVE_PHD"/>
</dbReference>
<dbReference type="InterPro" id="IPR000306">
    <property type="entry name" value="Znf_FYVE"/>
</dbReference>
<keyword evidence="1" id="KW-0479">Metal-binding</keyword>
<dbReference type="InterPro" id="IPR017455">
    <property type="entry name" value="Znf_FYVE-rel"/>
</dbReference>
<dbReference type="Gene3D" id="3.30.40.10">
    <property type="entry name" value="Zinc/RING finger domain, C3HC4 (zinc finger)"/>
    <property type="match status" value="1"/>
</dbReference>
<dbReference type="SMART" id="SM00064">
    <property type="entry name" value="FYVE"/>
    <property type="match status" value="1"/>
</dbReference>
<protein>
    <recommendedName>
        <fullName evidence="5">FYVE-type domain-containing protein</fullName>
    </recommendedName>
</protein>
<accession>A0A6B2LWY4</accession>
<proteinExistence type="predicted"/>
<dbReference type="GO" id="GO:0008270">
    <property type="term" value="F:zinc ion binding"/>
    <property type="evidence" value="ECO:0007669"/>
    <property type="project" value="UniProtKB-KW"/>
</dbReference>
<dbReference type="AlphaFoldDB" id="A0A6B2LWY4"/>
<dbReference type="InterPro" id="IPR013083">
    <property type="entry name" value="Znf_RING/FYVE/PHD"/>
</dbReference>
<sequence>MPDTSREECAGCLSEFSVFLRRHHCRACGDIFCDTCTAERIAFPEAYGYIEPERICTYCKPLVEAQTKQQT</sequence>
<evidence type="ECO:0000256" key="4">
    <source>
        <dbReference type="PROSITE-ProRule" id="PRU00091"/>
    </source>
</evidence>
<evidence type="ECO:0000259" key="5">
    <source>
        <dbReference type="PROSITE" id="PS50178"/>
    </source>
</evidence>
<dbReference type="EMBL" id="GIBP01012544">
    <property type="protein sequence ID" value="NDV41513.1"/>
    <property type="molecule type" value="Transcribed_RNA"/>
</dbReference>
<evidence type="ECO:0000256" key="1">
    <source>
        <dbReference type="ARBA" id="ARBA00022723"/>
    </source>
</evidence>
<keyword evidence="2 4" id="KW-0863">Zinc-finger</keyword>
<evidence type="ECO:0000256" key="2">
    <source>
        <dbReference type="ARBA" id="ARBA00022771"/>
    </source>
</evidence>
<dbReference type="InterPro" id="IPR052113">
    <property type="entry name" value="FYVE-type_Zinc_Finger"/>
</dbReference>
<dbReference type="PANTHER" id="PTHR39490">
    <property type="entry name" value="ARRESTIN DOMAIN-CONTAINING PROTEIN D"/>
    <property type="match status" value="1"/>
</dbReference>
<evidence type="ECO:0000313" key="6">
    <source>
        <dbReference type="EMBL" id="NDV41513.1"/>
    </source>
</evidence>
<evidence type="ECO:0000256" key="3">
    <source>
        <dbReference type="ARBA" id="ARBA00022833"/>
    </source>
</evidence>
<dbReference type="Pfam" id="PF01363">
    <property type="entry name" value="FYVE"/>
    <property type="match status" value="1"/>
</dbReference>
<reference evidence="6" key="1">
    <citation type="journal article" date="2020" name="J. Eukaryot. Microbiol.">
        <title>De novo Sequencing, Assembly and Annotation of the Transcriptome for the Free-Living Testate Amoeba Arcella intermedia.</title>
        <authorList>
            <person name="Ribeiro G.M."/>
            <person name="Porfirio-Sousa A.L."/>
            <person name="Maurer-Alcala X.X."/>
            <person name="Katz L.A."/>
            <person name="Lahr D.J.G."/>
        </authorList>
    </citation>
    <scope>NUCLEOTIDE SEQUENCE</scope>
</reference>
<organism evidence="6">
    <name type="scientific">Arcella intermedia</name>
    <dbReference type="NCBI Taxonomy" id="1963864"/>
    <lineage>
        <taxon>Eukaryota</taxon>
        <taxon>Amoebozoa</taxon>
        <taxon>Tubulinea</taxon>
        <taxon>Elardia</taxon>
        <taxon>Arcellinida</taxon>
        <taxon>Sphaerothecina</taxon>
        <taxon>Arcellidae</taxon>
        <taxon>Arcella</taxon>
    </lineage>
</organism>
<feature type="domain" description="FYVE-type" evidence="5">
    <location>
        <begin position="3"/>
        <end position="64"/>
    </location>
</feature>